<dbReference type="CDD" id="cd12186">
    <property type="entry name" value="LDH"/>
    <property type="match status" value="1"/>
</dbReference>
<evidence type="ECO:0000313" key="7">
    <source>
        <dbReference type="EMBL" id="MBB1063439.1"/>
    </source>
</evidence>
<comment type="caution">
    <text evidence="8">The sequence shown here is derived from an EMBL/GenBank/DDBJ whole genome shotgun (WGS) entry which is preliminary data.</text>
</comment>
<keyword evidence="10" id="KW-1185">Reference proteome</keyword>
<evidence type="ECO:0000256" key="3">
    <source>
        <dbReference type="ARBA" id="ARBA00023027"/>
    </source>
</evidence>
<dbReference type="GO" id="GO:0051287">
    <property type="term" value="F:NAD binding"/>
    <property type="evidence" value="ECO:0007669"/>
    <property type="project" value="InterPro"/>
</dbReference>
<reference evidence="9 10" key="1">
    <citation type="submission" date="2020-07" db="EMBL/GenBank/DDBJ databases">
        <title>Description of Limosilactobacillus balticus sp. nov., Limosilactobacillus agrestis sp. nov., Limosilactobacillus albertensis sp. nov., Limosilactobacillus rudii sp. nov., Limosilactobacillus fastidiosus sp. nov., five novel Limosilactobacillus species isolated from the vertebrate gastrointestinal tract, and proposal of 6 subspecies of Limosilactobacillus reuteri adapted to the gastrointestinal tract of specific vertebrate hosts.</title>
        <authorList>
            <person name="Li F."/>
            <person name="Cheng C."/>
            <person name="Zheng J."/>
            <person name="Quevedo R.M."/>
            <person name="Li J."/>
            <person name="Roos S."/>
            <person name="Gaenzle M.G."/>
            <person name="Walter J."/>
        </authorList>
    </citation>
    <scope>NUCLEOTIDE SEQUENCE [LARGE SCALE GENOMIC DNA]</scope>
    <source>
        <strain evidence="8 9">WF-MA3-C</strain>
        <strain evidence="7 10">WF-MO7-1</strain>
    </source>
</reference>
<comment type="similarity">
    <text evidence="1 4">Belongs to the D-isomer specific 2-hydroxyacid dehydrogenase family.</text>
</comment>
<evidence type="ECO:0000259" key="5">
    <source>
        <dbReference type="Pfam" id="PF00389"/>
    </source>
</evidence>
<dbReference type="PROSITE" id="PS00671">
    <property type="entry name" value="D_2_HYDROXYACID_DH_3"/>
    <property type="match status" value="1"/>
</dbReference>
<evidence type="ECO:0000256" key="4">
    <source>
        <dbReference type="RuleBase" id="RU003719"/>
    </source>
</evidence>
<dbReference type="AlphaFoldDB" id="A0A7W3TYX3"/>
<evidence type="ECO:0000313" key="8">
    <source>
        <dbReference type="EMBL" id="MBB1085869.1"/>
    </source>
</evidence>
<dbReference type="Proteomes" id="UP000518255">
    <property type="component" value="Unassembled WGS sequence"/>
</dbReference>
<evidence type="ECO:0000259" key="6">
    <source>
        <dbReference type="Pfam" id="PF02826"/>
    </source>
</evidence>
<dbReference type="Gene3D" id="3.40.50.720">
    <property type="entry name" value="NAD(P)-binding Rossmann-like Domain"/>
    <property type="match status" value="2"/>
</dbReference>
<dbReference type="InterPro" id="IPR006140">
    <property type="entry name" value="D-isomer_DH_NAD-bd"/>
</dbReference>
<name>A0A7W3TYX3_9LACO</name>
<evidence type="ECO:0000313" key="10">
    <source>
        <dbReference type="Proteomes" id="UP000544052"/>
    </source>
</evidence>
<dbReference type="PANTHER" id="PTHR43026:SF1">
    <property type="entry name" value="2-HYDROXYACID DEHYDROGENASE HOMOLOG 1-RELATED"/>
    <property type="match status" value="1"/>
</dbReference>
<feature type="domain" description="D-isomer specific 2-hydroxyacid dehydrogenase NAD-binding" evidence="6">
    <location>
        <begin position="108"/>
        <end position="295"/>
    </location>
</feature>
<dbReference type="InterPro" id="IPR058205">
    <property type="entry name" value="D-LDH-like"/>
</dbReference>
<feature type="domain" description="D-isomer specific 2-hydroxyacid dehydrogenase catalytic" evidence="5">
    <location>
        <begin position="6"/>
        <end position="326"/>
    </location>
</feature>
<evidence type="ECO:0000256" key="1">
    <source>
        <dbReference type="ARBA" id="ARBA00005854"/>
    </source>
</evidence>
<dbReference type="PANTHER" id="PTHR43026">
    <property type="entry name" value="2-HYDROXYACID DEHYDROGENASE HOMOLOG 1-RELATED"/>
    <property type="match status" value="1"/>
</dbReference>
<protein>
    <submittedName>
        <fullName evidence="8">D-2-hydroxyacid dehydrogenase</fullName>
    </submittedName>
</protein>
<evidence type="ECO:0000313" key="9">
    <source>
        <dbReference type="Proteomes" id="UP000518255"/>
    </source>
</evidence>
<organism evidence="8 9">
    <name type="scientific">Limosilactobacillus fastidiosus</name>
    <dbReference type="NCBI Taxonomy" id="2759855"/>
    <lineage>
        <taxon>Bacteria</taxon>
        <taxon>Bacillati</taxon>
        <taxon>Bacillota</taxon>
        <taxon>Bacilli</taxon>
        <taxon>Lactobacillales</taxon>
        <taxon>Lactobacillaceae</taxon>
        <taxon>Limosilactobacillus</taxon>
    </lineage>
</organism>
<dbReference type="InterPro" id="IPR006139">
    <property type="entry name" value="D-isomer_2_OHA_DH_cat_dom"/>
</dbReference>
<dbReference type="GO" id="GO:0008720">
    <property type="term" value="F:D-lactate dehydrogenase (NAD+) activity"/>
    <property type="evidence" value="ECO:0007669"/>
    <property type="project" value="TreeGrafter"/>
</dbReference>
<dbReference type="SUPFAM" id="SSF51735">
    <property type="entry name" value="NAD(P)-binding Rossmann-fold domains"/>
    <property type="match status" value="1"/>
</dbReference>
<dbReference type="EMBL" id="JACIUZ010000041">
    <property type="protein sequence ID" value="MBB1063439.1"/>
    <property type="molecule type" value="Genomic_DNA"/>
</dbReference>
<gene>
    <name evidence="8" type="ORF">H5R63_03530</name>
    <name evidence="7" type="ORF">H5R64_06670</name>
</gene>
<dbReference type="SUPFAM" id="SSF52283">
    <property type="entry name" value="Formate/glycerate dehydrogenase catalytic domain-like"/>
    <property type="match status" value="1"/>
</dbReference>
<proteinExistence type="inferred from homology"/>
<keyword evidence="2 4" id="KW-0560">Oxidoreductase</keyword>
<evidence type="ECO:0000256" key="2">
    <source>
        <dbReference type="ARBA" id="ARBA00023002"/>
    </source>
</evidence>
<dbReference type="InterPro" id="IPR036291">
    <property type="entry name" value="NAD(P)-bd_dom_sf"/>
</dbReference>
<dbReference type="EMBL" id="JACIUY010000048">
    <property type="protein sequence ID" value="MBB1085869.1"/>
    <property type="molecule type" value="Genomic_DNA"/>
</dbReference>
<dbReference type="Pfam" id="PF02826">
    <property type="entry name" value="2-Hacid_dh_C"/>
    <property type="match status" value="1"/>
</dbReference>
<dbReference type="InterPro" id="IPR029753">
    <property type="entry name" value="D-isomer_DH_CS"/>
</dbReference>
<dbReference type="Pfam" id="PF00389">
    <property type="entry name" value="2-Hacid_dh"/>
    <property type="match status" value="1"/>
</dbReference>
<dbReference type="Proteomes" id="UP000544052">
    <property type="component" value="Unassembled WGS sequence"/>
</dbReference>
<sequence length="330" mass="36302">MFGVDDKEVPYAKEWAEKTGNEVKMVEEQLNSANVDLVDGYDGISVLQTSKIDDPAIYAKLKQFGIKQLSTRTAGYDVFDLELAKKNGLKITNVSIYSPRAIAEMGLTHAMYLLRKIGEFKQRMVNDADFRWSEDLVSGEIYNQTVAIVGLGHIGGATAQIYKALGARVIAVTRENSVVYAPYVDEFVDLETALKEADIITIHVPLTTSTENMFAAPQFKKMKKKAILINMARGKVVNTADLIDALRNNEIGGAGLDTLGDETTYFSKKVAPEEVPADFKELVKMPNVVVTPHVAFMTDTAVRNMVLVSLNDTAAIVEGKSVKNEVRLNS</sequence>
<keyword evidence="3" id="KW-0520">NAD</keyword>
<accession>A0A7W3TYX3</accession>